<proteinExistence type="inferred from homology"/>
<organism evidence="3 4">
    <name type="scientific">Kwoniella europaea PYCC6329</name>
    <dbReference type="NCBI Taxonomy" id="1423913"/>
    <lineage>
        <taxon>Eukaryota</taxon>
        <taxon>Fungi</taxon>
        <taxon>Dikarya</taxon>
        <taxon>Basidiomycota</taxon>
        <taxon>Agaricomycotina</taxon>
        <taxon>Tremellomycetes</taxon>
        <taxon>Tremellales</taxon>
        <taxon>Cryptococcaceae</taxon>
        <taxon>Kwoniella</taxon>
    </lineage>
</organism>
<dbReference type="InterPro" id="IPR002347">
    <property type="entry name" value="SDR_fam"/>
</dbReference>
<dbReference type="Proteomes" id="UP001358614">
    <property type="component" value="Chromosome 1"/>
</dbReference>
<dbReference type="Pfam" id="PF00106">
    <property type="entry name" value="adh_short"/>
    <property type="match status" value="1"/>
</dbReference>
<keyword evidence="2" id="KW-0560">Oxidoreductase</keyword>
<dbReference type="KEGG" id="ker:91102111"/>
<dbReference type="GO" id="GO:0016491">
    <property type="term" value="F:oxidoreductase activity"/>
    <property type="evidence" value="ECO:0007669"/>
    <property type="project" value="UniProtKB-KW"/>
</dbReference>
<dbReference type="EMBL" id="CP144089">
    <property type="protein sequence ID" value="WWD05234.1"/>
    <property type="molecule type" value="Genomic_DNA"/>
</dbReference>
<dbReference type="PANTHER" id="PTHR24320">
    <property type="entry name" value="RETINOL DEHYDROGENASE"/>
    <property type="match status" value="1"/>
</dbReference>
<gene>
    <name evidence="3" type="ORF">V865_003307</name>
</gene>
<sequence>MPFNSSILITGGTSGLGYSTALSLSKSEPDTQIIIASRSSSNAEENINSEVGNNNVIYLPLDLTTHEGVRSFVKLYEGKSFPPLRALVLNAAIQFVDKIHFTPDGLESMFAVNHVNHTLLFFLLKKHLTEDARIIVVSSSTHDPTLKRVPPPNYISADKVAHPETGKKWDTQQEGFRRYALSKLCNVLFAYALDRQVKEQKKGWIVIVMEPGVMATNLYRWSNWFSWILNFRIMKWFIKDIFTTDYVAVTLAKMTVGEEFGKTEKSGKYYTVIDAQEIPSSEQSHEEKLQDDLWEWTIKETAKDEEEAVKFKRL</sequence>
<dbReference type="GeneID" id="91102111"/>
<evidence type="ECO:0000256" key="2">
    <source>
        <dbReference type="ARBA" id="ARBA00023002"/>
    </source>
</evidence>
<reference evidence="3 4" key="1">
    <citation type="submission" date="2024-01" db="EMBL/GenBank/DDBJ databases">
        <title>Comparative genomics of Cryptococcus and Kwoniella reveals pathogenesis evolution and contrasting modes of karyotype evolution via chromosome fusion or intercentromeric recombination.</title>
        <authorList>
            <person name="Coelho M.A."/>
            <person name="David-Palma M."/>
            <person name="Shea T."/>
            <person name="Bowers K."/>
            <person name="McGinley-Smith S."/>
            <person name="Mohammad A.W."/>
            <person name="Gnirke A."/>
            <person name="Yurkov A.M."/>
            <person name="Nowrousian M."/>
            <person name="Sun S."/>
            <person name="Cuomo C.A."/>
            <person name="Heitman J."/>
        </authorList>
    </citation>
    <scope>NUCLEOTIDE SEQUENCE [LARGE SCALE GENOMIC DNA]</scope>
    <source>
        <strain evidence="3 4">PYCC6329</strain>
    </source>
</reference>
<name>A0AAX4KGV6_9TREE</name>
<keyword evidence="4" id="KW-1185">Reference proteome</keyword>
<protein>
    <submittedName>
        <fullName evidence="3">Uncharacterized protein</fullName>
    </submittedName>
</protein>
<dbReference type="RefSeq" id="XP_066083201.1">
    <property type="nucleotide sequence ID" value="XM_066227104.1"/>
</dbReference>
<accession>A0AAX4KGV6</accession>
<dbReference type="AlphaFoldDB" id="A0AAX4KGV6"/>
<evidence type="ECO:0000313" key="3">
    <source>
        <dbReference type="EMBL" id="WWD05234.1"/>
    </source>
</evidence>
<dbReference type="InterPro" id="IPR036291">
    <property type="entry name" value="NAD(P)-bd_dom_sf"/>
</dbReference>
<dbReference type="Gene3D" id="3.40.50.720">
    <property type="entry name" value="NAD(P)-binding Rossmann-like Domain"/>
    <property type="match status" value="1"/>
</dbReference>
<dbReference type="PANTHER" id="PTHR24320:SF148">
    <property type="entry name" value="NAD(P)-BINDING ROSSMANN-FOLD SUPERFAMILY PROTEIN"/>
    <property type="match status" value="1"/>
</dbReference>
<comment type="similarity">
    <text evidence="1">Belongs to the short-chain dehydrogenases/reductases (SDR) family.</text>
</comment>
<dbReference type="SUPFAM" id="SSF51735">
    <property type="entry name" value="NAD(P)-binding Rossmann-fold domains"/>
    <property type="match status" value="1"/>
</dbReference>
<evidence type="ECO:0000256" key="1">
    <source>
        <dbReference type="ARBA" id="ARBA00006484"/>
    </source>
</evidence>
<evidence type="ECO:0000313" key="4">
    <source>
        <dbReference type="Proteomes" id="UP001358614"/>
    </source>
</evidence>